<evidence type="ECO:0000313" key="2">
    <source>
        <dbReference type="EMBL" id="KAK9864411.1"/>
    </source>
</evidence>
<evidence type="ECO:0000256" key="1">
    <source>
        <dbReference type="SAM" id="SignalP"/>
    </source>
</evidence>
<dbReference type="AlphaFoldDB" id="A0AAW1T5Y4"/>
<organism evidence="2 3">
    <name type="scientific">Apatococcus fuscideae</name>
    <dbReference type="NCBI Taxonomy" id="2026836"/>
    <lineage>
        <taxon>Eukaryota</taxon>
        <taxon>Viridiplantae</taxon>
        <taxon>Chlorophyta</taxon>
        <taxon>core chlorophytes</taxon>
        <taxon>Trebouxiophyceae</taxon>
        <taxon>Chlorellales</taxon>
        <taxon>Chlorellaceae</taxon>
        <taxon>Apatococcus</taxon>
    </lineage>
</organism>
<feature type="signal peptide" evidence="1">
    <location>
        <begin position="1"/>
        <end position="29"/>
    </location>
</feature>
<feature type="chain" id="PRO_5043721633" evidence="1">
    <location>
        <begin position="30"/>
        <end position="552"/>
    </location>
</feature>
<accession>A0AAW1T5Y4</accession>
<sequence>MVRSLSSSRRSSLSVCLCLLIYAAQPCRAVREGDEVYSLEVSGSFYVFADAVIHIIDATSLTVVKNITRDQAGNTLTNALGAPRTWNDVVYIQDSGDGLAYIFANEGDIYGSGSSASSAYSYTTVIDVHTQQIVDRVQVQPRPVHIYAVTQTQQVWVHSDTTGYFDIIDVAAAGSLNSTVLDYARQAGHGKLLVDDSLFPSAYGTNVNEQFISEFDLEGATRTGVYNFSSFTGKACTGTHSLVYSNYSSHIFLECVDGGTLEWNALTNQPVYFHMNITGYISAAPADDRILVTASNYNWATVLTPLGNGVPAELAYTISIPGNPAQQPVYYSNSSNHTPSKLADYKLFWPLYRDTNKANIAAADVTVDGYLGTPTDCQYANPNVTSQSLAPSAYLAPSSSIPVLPSLTQDSLLLLNNSNGSPKTPSCGACAAGVNPFIPNLWNGSLSGLGITNFTAVETAAMKGTDALAYLLPAGANKLLSDNSTTANQCAYSAEANRAAMRGGQYVAITADIPQPSIYVVDASRNPPQATGFVATASNPKKLQWVPSQKGQ</sequence>
<protein>
    <submittedName>
        <fullName evidence="2">Uncharacterized protein</fullName>
    </submittedName>
</protein>
<dbReference type="EMBL" id="JALJOV010000358">
    <property type="protein sequence ID" value="KAK9864411.1"/>
    <property type="molecule type" value="Genomic_DNA"/>
</dbReference>
<keyword evidence="3" id="KW-1185">Reference proteome</keyword>
<dbReference type="InterPro" id="IPR011044">
    <property type="entry name" value="Quino_amine_DH_bsu"/>
</dbReference>
<gene>
    <name evidence="2" type="ORF">WJX84_003429</name>
</gene>
<proteinExistence type="predicted"/>
<dbReference type="SUPFAM" id="SSF50969">
    <property type="entry name" value="YVTN repeat-like/Quinoprotein amine dehydrogenase"/>
    <property type="match status" value="1"/>
</dbReference>
<keyword evidence="1" id="KW-0732">Signal</keyword>
<reference evidence="2 3" key="1">
    <citation type="journal article" date="2024" name="Nat. Commun.">
        <title>Phylogenomics reveals the evolutionary origins of lichenization in chlorophyte algae.</title>
        <authorList>
            <person name="Puginier C."/>
            <person name="Libourel C."/>
            <person name="Otte J."/>
            <person name="Skaloud P."/>
            <person name="Haon M."/>
            <person name="Grisel S."/>
            <person name="Petersen M."/>
            <person name="Berrin J.G."/>
            <person name="Delaux P.M."/>
            <person name="Dal Grande F."/>
            <person name="Keller J."/>
        </authorList>
    </citation>
    <scope>NUCLEOTIDE SEQUENCE [LARGE SCALE GENOMIC DNA]</scope>
    <source>
        <strain evidence="2 3">SAG 2523</strain>
    </source>
</reference>
<evidence type="ECO:0000313" key="3">
    <source>
        <dbReference type="Proteomes" id="UP001485043"/>
    </source>
</evidence>
<dbReference type="Proteomes" id="UP001485043">
    <property type="component" value="Unassembled WGS sequence"/>
</dbReference>
<name>A0AAW1T5Y4_9CHLO</name>
<comment type="caution">
    <text evidence="2">The sequence shown here is derived from an EMBL/GenBank/DDBJ whole genome shotgun (WGS) entry which is preliminary data.</text>
</comment>